<evidence type="ECO:0000256" key="7">
    <source>
        <dbReference type="ARBA" id="ARBA00022801"/>
    </source>
</evidence>
<feature type="binding site" evidence="15">
    <location>
        <position position="153"/>
    </location>
    <ligand>
        <name>DNA</name>
        <dbReference type="ChEBI" id="CHEBI:16991"/>
    </ligand>
</feature>
<dbReference type="EMBL" id="MFFM01000046">
    <property type="protein sequence ID" value="OGF08927.1"/>
    <property type="molecule type" value="Genomic_DNA"/>
</dbReference>
<name>A0A1F5R380_9BACT</name>
<keyword evidence="8 15" id="KW-0862">Zinc</keyword>
<accession>A0A1F5R380</accession>
<dbReference type="Pfam" id="PF06831">
    <property type="entry name" value="H2TH"/>
    <property type="match status" value="1"/>
</dbReference>
<dbReference type="NCBIfam" id="TIGR00577">
    <property type="entry name" value="fpg"/>
    <property type="match status" value="1"/>
</dbReference>
<feature type="active site" description="Proton donor; for delta-elimination activity" evidence="15">
    <location>
        <position position="262"/>
    </location>
</feature>
<dbReference type="CDD" id="cd08966">
    <property type="entry name" value="EcFpg-like_N"/>
    <property type="match status" value="1"/>
</dbReference>
<evidence type="ECO:0000313" key="19">
    <source>
        <dbReference type="Proteomes" id="UP000177230"/>
    </source>
</evidence>
<organism evidence="18 19">
    <name type="scientific">Candidatus Edwardsbacteria bacterium GWF2_54_11</name>
    <dbReference type="NCBI Taxonomy" id="1817851"/>
    <lineage>
        <taxon>Bacteria</taxon>
        <taxon>Candidatus Edwardsiibacteriota</taxon>
    </lineage>
</organism>
<evidence type="ECO:0000256" key="9">
    <source>
        <dbReference type="ARBA" id="ARBA00023125"/>
    </source>
</evidence>
<feature type="binding site" evidence="15">
    <location>
        <position position="112"/>
    </location>
    <ligand>
        <name>DNA</name>
        <dbReference type="ChEBI" id="CHEBI:16991"/>
    </ligand>
</feature>
<dbReference type="NCBIfam" id="NF002211">
    <property type="entry name" value="PRK01103.1"/>
    <property type="match status" value="1"/>
</dbReference>
<dbReference type="InterPro" id="IPR020629">
    <property type="entry name" value="FPG_Glyclase"/>
</dbReference>
<comment type="subunit">
    <text evidence="3 15">Monomer.</text>
</comment>
<dbReference type="InterPro" id="IPR015887">
    <property type="entry name" value="DNA_glyclase_Znf_dom_DNA_BS"/>
</dbReference>
<feature type="active site" description="Schiff-base intermediate with DNA" evidence="15">
    <location>
        <position position="2"/>
    </location>
</feature>
<dbReference type="PANTHER" id="PTHR22993:SF9">
    <property type="entry name" value="FORMAMIDOPYRIMIDINE-DNA GLYCOSYLASE"/>
    <property type="match status" value="1"/>
</dbReference>
<evidence type="ECO:0000259" key="17">
    <source>
        <dbReference type="PROSITE" id="PS51068"/>
    </source>
</evidence>
<feature type="domain" description="Formamidopyrimidine-DNA glycosylase catalytic" evidence="17">
    <location>
        <begin position="2"/>
        <end position="115"/>
    </location>
</feature>
<comment type="cofactor">
    <cofactor evidence="15">
        <name>Zn(2+)</name>
        <dbReference type="ChEBI" id="CHEBI:29105"/>
    </cofactor>
    <text evidence="15">Binds 1 zinc ion per subunit.</text>
</comment>
<evidence type="ECO:0000256" key="3">
    <source>
        <dbReference type="ARBA" id="ARBA00011245"/>
    </source>
</evidence>
<dbReference type="EC" id="4.2.99.18" evidence="15"/>
<dbReference type="GO" id="GO:0140078">
    <property type="term" value="F:class I DNA-(apurinic or apyrimidinic site) endonuclease activity"/>
    <property type="evidence" value="ECO:0007669"/>
    <property type="project" value="UniProtKB-EC"/>
</dbReference>
<dbReference type="GO" id="GO:0003684">
    <property type="term" value="F:damaged DNA binding"/>
    <property type="evidence" value="ECO:0007669"/>
    <property type="project" value="InterPro"/>
</dbReference>
<dbReference type="InterPro" id="IPR010663">
    <property type="entry name" value="Znf_FPG/IleRS"/>
</dbReference>
<dbReference type="AlphaFoldDB" id="A0A1F5R380"/>
<keyword evidence="9 15" id="KW-0238">DNA-binding</keyword>
<dbReference type="SUPFAM" id="SSF46946">
    <property type="entry name" value="S13-like H2TH domain"/>
    <property type="match status" value="1"/>
</dbReference>
<dbReference type="GO" id="GO:0008270">
    <property type="term" value="F:zinc ion binding"/>
    <property type="evidence" value="ECO:0007669"/>
    <property type="project" value="UniProtKB-UniRule"/>
</dbReference>
<evidence type="ECO:0000256" key="13">
    <source>
        <dbReference type="ARBA" id="ARBA00023295"/>
    </source>
</evidence>
<keyword evidence="7 15" id="KW-0378">Hydrolase</keyword>
<feature type="active site" description="Proton donor; for beta-elimination activity" evidence="15">
    <location>
        <position position="59"/>
    </location>
</feature>
<evidence type="ECO:0000259" key="16">
    <source>
        <dbReference type="PROSITE" id="PS51066"/>
    </source>
</evidence>
<reference evidence="18 19" key="1">
    <citation type="journal article" date="2016" name="Nat. Commun.">
        <title>Thousands of microbial genomes shed light on interconnected biogeochemical processes in an aquifer system.</title>
        <authorList>
            <person name="Anantharaman K."/>
            <person name="Brown C.T."/>
            <person name="Hug L.A."/>
            <person name="Sharon I."/>
            <person name="Castelle C.J."/>
            <person name="Probst A.J."/>
            <person name="Thomas B.C."/>
            <person name="Singh A."/>
            <person name="Wilkins M.J."/>
            <person name="Karaoz U."/>
            <person name="Brodie E.L."/>
            <person name="Williams K.H."/>
            <person name="Hubbard S.S."/>
            <person name="Banfield J.F."/>
        </authorList>
    </citation>
    <scope>NUCLEOTIDE SEQUENCE [LARGE SCALE GENOMIC DNA]</scope>
</reference>
<dbReference type="Pfam" id="PF06827">
    <property type="entry name" value="zf-FPG_IleRS"/>
    <property type="match status" value="1"/>
</dbReference>
<dbReference type="InterPro" id="IPR000214">
    <property type="entry name" value="Znf_DNA_glyclase/AP_lyase"/>
</dbReference>
<proteinExistence type="inferred from homology"/>
<dbReference type="Gene3D" id="1.10.8.50">
    <property type="match status" value="1"/>
</dbReference>
<evidence type="ECO:0000313" key="18">
    <source>
        <dbReference type="EMBL" id="OGF08927.1"/>
    </source>
</evidence>
<keyword evidence="4 15" id="KW-0479">Metal-binding</keyword>
<keyword evidence="10 15" id="KW-0234">DNA repair</keyword>
<comment type="function">
    <text evidence="15">Involved in base excision repair of DNA damaged by oxidation or by mutagenic agents. Acts as DNA glycosylase that recognizes and removes damaged bases. Has a preference for oxidized purines, such as 7,8-dihydro-8-oxoguanine (8-oxoG). Has AP (apurinic/apyrimidinic) lyase activity and introduces nicks in the DNA strand. Cleaves the DNA backbone by beta-delta elimination to generate a single-strand break at the site of the removed base with both 3'- and 5'-phosphates.</text>
</comment>
<comment type="caution">
    <text evidence="18">The sequence shown here is derived from an EMBL/GenBank/DDBJ whole genome shotgun (WGS) entry which is preliminary data.</text>
</comment>
<keyword evidence="11 15" id="KW-0456">Lyase</keyword>
<protein>
    <recommendedName>
        <fullName evidence="15">Formamidopyrimidine-DNA glycosylase</fullName>
        <shortName evidence="15">Fapy-DNA glycosylase</shortName>
        <ecNumber evidence="15">3.2.2.23</ecNumber>
    </recommendedName>
    <alternativeName>
        <fullName evidence="15">DNA-(apurinic or apyrimidinic site) lyase MutM</fullName>
        <shortName evidence="15">AP lyase MutM</shortName>
        <ecNumber evidence="15">4.2.99.18</ecNumber>
    </alternativeName>
</protein>
<keyword evidence="12 15" id="KW-0511">Multifunctional enzyme</keyword>
<sequence length="272" mass="30110">MPELPEVETVRRDLTRSLAGKRITQVEILNTGSLKGATPKGFLGEISGRSFTRFGRRGKYLILHLDTGKVLVVHLKMTGVLQYQQKGDSLPRAARIIFYFSGGQRLVFSDQRKFGSIELAGDAGTIPSLQEMGPEPLEKDFTSEALKERLGGRRGPIKPLLLDQSIVAGLGNIYAAEALHRAAIAPQRPADQLSGPELKKLHRAIIQVLKEAIAARGSSVDTYRDGQGKKGWFQVKHRVYGKQGNKCRRCGGTIVKEIFRGRGTYWCPKCQR</sequence>
<keyword evidence="13 15" id="KW-0326">Glycosidase</keyword>
<evidence type="ECO:0000256" key="5">
    <source>
        <dbReference type="ARBA" id="ARBA00022763"/>
    </source>
</evidence>
<dbReference type="PROSITE" id="PS51068">
    <property type="entry name" value="FPG_CAT"/>
    <property type="match status" value="1"/>
</dbReference>
<dbReference type="HAMAP" id="MF_00103">
    <property type="entry name" value="Fapy_DNA_glycosyl"/>
    <property type="match status" value="1"/>
</dbReference>
<comment type="catalytic activity">
    <reaction evidence="1 15">
        <text>Hydrolysis of DNA containing ring-opened 7-methylguanine residues, releasing 2,6-diamino-4-hydroxy-5-(N-methyl)formamidopyrimidine.</text>
        <dbReference type="EC" id="3.2.2.23"/>
    </reaction>
</comment>
<keyword evidence="6 15" id="KW-0863">Zinc-finger</keyword>
<keyword evidence="5 15" id="KW-0227">DNA damage</keyword>
<dbReference type="InterPro" id="IPR012319">
    <property type="entry name" value="FPG_cat"/>
</dbReference>
<dbReference type="GO" id="GO:0034039">
    <property type="term" value="F:8-oxo-7,8-dihydroguanine DNA N-glycosylase activity"/>
    <property type="evidence" value="ECO:0007669"/>
    <property type="project" value="TreeGrafter"/>
</dbReference>
<dbReference type="Proteomes" id="UP000177230">
    <property type="component" value="Unassembled WGS sequence"/>
</dbReference>
<dbReference type="PROSITE" id="PS01242">
    <property type="entry name" value="ZF_FPG_1"/>
    <property type="match status" value="1"/>
</dbReference>
<dbReference type="SMART" id="SM00898">
    <property type="entry name" value="Fapy_DNA_glyco"/>
    <property type="match status" value="1"/>
</dbReference>
<dbReference type="Gene3D" id="3.20.190.10">
    <property type="entry name" value="MutM-like, N-terminal"/>
    <property type="match status" value="1"/>
</dbReference>
<evidence type="ECO:0000256" key="15">
    <source>
        <dbReference type="HAMAP-Rule" id="MF_00103"/>
    </source>
</evidence>
<feature type="active site" description="Proton donor" evidence="15">
    <location>
        <position position="3"/>
    </location>
</feature>
<evidence type="ECO:0000256" key="10">
    <source>
        <dbReference type="ARBA" id="ARBA00023204"/>
    </source>
</evidence>
<gene>
    <name evidence="15" type="primary">mutM</name>
    <name evidence="15" type="synonym">fpg</name>
    <name evidence="18" type="ORF">A2024_01520</name>
</gene>
<comment type="similarity">
    <text evidence="2 15">Belongs to the FPG family.</text>
</comment>
<evidence type="ECO:0000256" key="8">
    <source>
        <dbReference type="ARBA" id="ARBA00022833"/>
    </source>
</evidence>
<comment type="caution">
    <text evidence="15">Lacks conserved residue(s) required for the propagation of feature annotation.</text>
</comment>
<dbReference type="InterPro" id="IPR015886">
    <property type="entry name" value="H2TH_FPG"/>
</dbReference>
<dbReference type="FunFam" id="1.10.8.50:FF:000003">
    <property type="entry name" value="Formamidopyrimidine-DNA glycosylase"/>
    <property type="match status" value="1"/>
</dbReference>
<evidence type="ECO:0000256" key="11">
    <source>
        <dbReference type="ARBA" id="ARBA00023239"/>
    </source>
</evidence>
<dbReference type="SUPFAM" id="SSF81624">
    <property type="entry name" value="N-terminal domain of MutM-like DNA repair proteins"/>
    <property type="match status" value="1"/>
</dbReference>
<dbReference type="InterPro" id="IPR010979">
    <property type="entry name" value="Ribosomal_uS13-like_H2TH"/>
</dbReference>
<dbReference type="PANTHER" id="PTHR22993">
    <property type="entry name" value="FORMAMIDOPYRIMIDINE-DNA GLYCOSYLASE"/>
    <property type="match status" value="1"/>
</dbReference>
<evidence type="ECO:0000256" key="12">
    <source>
        <dbReference type="ARBA" id="ARBA00023268"/>
    </source>
</evidence>
<feature type="domain" description="FPG-type" evidence="16">
    <location>
        <begin position="238"/>
        <end position="272"/>
    </location>
</feature>
<dbReference type="GO" id="GO:0006284">
    <property type="term" value="P:base-excision repair"/>
    <property type="evidence" value="ECO:0007669"/>
    <property type="project" value="InterPro"/>
</dbReference>
<dbReference type="SUPFAM" id="SSF57716">
    <property type="entry name" value="Glucocorticoid receptor-like (DNA-binding domain)"/>
    <property type="match status" value="1"/>
</dbReference>
<comment type="catalytic activity">
    <reaction evidence="14 15">
        <text>2'-deoxyribonucleotide-(2'-deoxyribose 5'-phosphate)-2'-deoxyribonucleotide-DNA = a 3'-end 2'-deoxyribonucleotide-(2,3-dehydro-2,3-deoxyribose 5'-phosphate)-DNA + a 5'-end 5'-phospho-2'-deoxyribonucleoside-DNA + H(+)</text>
        <dbReference type="Rhea" id="RHEA:66592"/>
        <dbReference type="Rhea" id="RHEA-COMP:13180"/>
        <dbReference type="Rhea" id="RHEA-COMP:16897"/>
        <dbReference type="Rhea" id="RHEA-COMP:17067"/>
        <dbReference type="ChEBI" id="CHEBI:15378"/>
        <dbReference type="ChEBI" id="CHEBI:136412"/>
        <dbReference type="ChEBI" id="CHEBI:157695"/>
        <dbReference type="ChEBI" id="CHEBI:167181"/>
        <dbReference type="EC" id="4.2.99.18"/>
    </reaction>
</comment>
<dbReference type="InterPro" id="IPR035937">
    <property type="entry name" value="FPG_N"/>
</dbReference>
<dbReference type="SMART" id="SM01232">
    <property type="entry name" value="H2TH"/>
    <property type="match status" value="1"/>
</dbReference>
<dbReference type="EC" id="3.2.2.23" evidence="15"/>
<evidence type="ECO:0000256" key="6">
    <source>
        <dbReference type="ARBA" id="ARBA00022771"/>
    </source>
</evidence>
<dbReference type="Pfam" id="PF01149">
    <property type="entry name" value="Fapy_DNA_glyco"/>
    <property type="match status" value="1"/>
</dbReference>
<evidence type="ECO:0000256" key="2">
    <source>
        <dbReference type="ARBA" id="ARBA00009409"/>
    </source>
</evidence>
<evidence type="ECO:0000256" key="4">
    <source>
        <dbReference type="ARBA" id="ARBA00022723"/>
    </source>
</evidence>
<evidence type="ECO:0000256" key="14">
    <source>
        <dbReference type="ARBA" id="ARBA00044632"/>
    </source>
</evidence>
<evidence type="ECO:0000256" key="1">
    <source>
        <dbReference type="ARBA" id="ARBA00001668"/>
    </source>
</evidence>
<dbReference type="PROSITE" id="PS51066">
    <property type="entry name" value="ZF_FPG_2"/>
    <property type="match status" value="1"/>
</dbReference>